<dbReference type="EMBL" id="JAJCIS010000002">
    <property type="protein sequence ID" value="MCB7386512.1"/>
    <property type="molecule type" value="Genomic_DNA"/>
</dbReference>
<dbReference type="InterPro" id="IPR016040">
    <property type="entry name" value="NAD(P)-bd_dom"/>
</dbReference>
<dbReference type="RefSeq" id="WP_066736786.1">
    <property type="nucleotide sequence ID" value="NZ_JAJCIQ010000002.1"/>
</dbReference>
<accession>A0ABS8DDM1</accession>
<dbReference type="GO" id="GO:0008446">
    <property type="term" value="F:GDP-mannose 4,6-dehydratase activity"/>
    <property type="evidence" value="ECO:0007669"/>
    <property type="project" value="UniProtKB-EC"/>
</dbReference>
<dbReference type="Pfam" id="PF16363">
    <property type="entry name" value="GDP_Man_Dehyd"/>
    <property type="match status" value="1"/>
</dbReference>
<organism evidence="2 3">
    <name type="scientific">Bariatricus massiliensis</name>
    <dbReference type="NCBI Taxonomy" id="1745713"/>
    <lineage>
        <taxon>Bacteria</taxon>
        <taxon>Bacillati</taxon>
        <taxon>Bacillota</taxon>
        <taxon>Clostridia</taxon>
        <taxon>Lachnospirales</taxon>
        <taxon>Lachnospiraceae</taxon>
        <taxon>Bariatricus</taxon>
    </lineage>
</organism>
<feature type="domain" description="NAD(P)-binding" evidence="1">
    <location>
        <begin position="5"/>
        <end position="299"/>
    </location>
</feature>
<dbReference type="InterPro" id="IPR036291">
    <property type="entry name" value="NAD(P)-bd_dom_sf"/>
</dbReference>
<evidence type="ECO:0000313" key="3">
    <source>
        <dbReference type="Proteomes" id="UP001299546"/>
    </source>
</evidence>
<evidence type="ECO:0000259" key="1">
    <source>
        <dbReference type="Pfam" id="PF16363"/>
    </source>
</evidence>
<dbReference type="EC" id="4.2.1.47" evidence="2"/>
<keyword evidence="2" id="KW-0456">Lyase</keyword>
<sequence length="305" mass="34517">MSKVLIFGAGGFVGAYLAKELQQHEYIVYGSDIGHRELPDVEFYKADLLDAKAVEELVELVNPDMIINLAAISSVGTSWGIPQTTMFINVVGALNVLEAARKCAPMPKVMFIGSSEEYEESDEPISEKTPLNANNPYGISKMAQERFAEIYRERYGMKIYCVRPFNHTGVGQRDTFVLPSFCKQVAEIEKSGKSGIIKVGNLTAHRDFSDVRDIVRAYRMIIESDDCTKVYNVGSGRTYSLRRMLEYIVSLSSQQITVEVDPERFRPVDTPVICCDYGYIKAELGWEPEYSIFDTLKEMFEYYKC</sequence>
<dbReference type="SUPFAM" id="SSF51735">
    <property type="entry name" value="NAD(P)-binding Rossmann-fold domains"/>
    <property type="match status" value="1"/>
</dbReference>
<evidence type="ECO:0000313" key="2">
    <source>
        <dbReference type="EMBL" id="MCB7386512.1"/>
    </source>
</evidence>
<name>A0ABS8DDM1_9FIRM</name>
<keyword evidence="3" id="KW-1185">Reference proteome</keyword>
<protein>
    <submittedName>
        <fullName evidence="2">GDP-mannose 4,6-dehydratase</fullName>
        <ecNumber evidence="2">4.2.1.47</ecNumber>
    </submittedName>
</protein>
<dbReference type="Gene3D" id="3.90.25.10">
    <property type="entry name" value="UDP-galactose 4-epimerase, domain 1"/>
    <property type="match status" value="1"/>
</dbReference>
<dbReference type="Proteomes" id="UP001299546">
    <property type="component" value="Unassembled WGS sequence"/>
</dbReference>
<dbReference type="Gene3D" id="3.40.50.720">
    <property type="entry name" value="NAD(P)-binding Rossmann-like Domain"/>
    <property type="match status" value="1"/>
</dbReference>
<dbReference type="PANTHER" id="PTHR43000">
    <property type="entry name" value="DTDP-D-GLUCOSE 4,6-DEHYDRATASE-RELATED"/>
    <property type="match status" value="1"/>
</dbReference>
<reference evidence="2 3" key="1">
    <citation type="submission" date="2021-10" db="EMBL/GenBank/DDBJ databases">
        <title>Collection of gut derived symbiotic bacterial strains cultured from healthy donors.</title>
        <authorList>
            <person name="Lin H."/>
            <person name="Littmann E."/>
            <person name="Kohout C."/>
            <person name="Pamer E.G."/>
        </authorList>
    </citation>
    <scope>NUCLEOTIDE SEQUENCE [LARGE SCALE GENOMIC DNA]</scope>
    <source>
        <strain evidence="2 3">DFI.1.165</strain>
    </source>
</reference>
<gene>
    <name evidence="2" type="ORF">LIZ65_04355</name>
</gene>
<proteinExistence type="predicted"/>
<comment type="caution">
    <text evidence="2">The sequence shown here is derived from an EMBL/GenBank/DDBJ whole genome shotgun (WGS) entry which is preliminary data.</text>
</comment>